<feature type="transmembrane region" description="Helical" evidence="6">
    <location>
        <begin position="222"/>
        <end position="242"/>
    </location>
</feature>
<dbReference type="Proteomes" id="UP000199125">
    <property type="component" value="Unassembled WGS sequence"/>
</dbReference>
<dbReference type="InterPro" id="IPR001851">
    <property type="entry name" value="ABC_transp_permease"/>
</dbReference>
<gene>
    <name evidence="7" type="ORF">SAMN04488075_3055</name>
</gene>
<evidence type="ECO:0000313" key="8">
    <source>
        <dbReference type="Proteomes" id="UP000199125"/>
    </source>
</evidence>
<comment type="subcellular location">
    <subcellularLocation>
        <location evidence="1">Cell membrane</location>
        <topology evidence="1">Multi-pass membrane protein</topology>
    </subcellularLocation>
</comment>
<dbReference type="PANTHER" id="PTHR30482:SF17">
    <property type="entry name" value="ABC TRANSPORTER ATP-BINDING PROTEIN"/>
    <property type="match status" value="1"/>
</dbReference>
<dbReference type="EMBL" id="FNXG01000008">
    <property type="protein sequence ID" value="SEI12042.1"/>
    <property type="molecule type" value="Genomic_DNA"/>
</dbReference>
<keyword evidence="8" id="KW-1185">Reference proteome</keyword>
<dbReference type="Pfam" id="PF02653">
    <property type="entry name" value="BPD_transp_2"/>
    <property type="match status" value="1"/>
</dbReference>
<sequence>MTSVPLSPRSASSLRWPVLGGLALAVFLAGFLLPGYLQGGYLQSLLNNGLITGVMALCVAFIMHQCGLVLFGIAAYYGLAAYACAILINSFGLSAMAAAGGALLVTLTAAFLVGAIVIRVKPLAFMMICLSLAELMRHLVALPSLRRTTGGSDGLLFMPEGRVLGIDAMDLLDTAQVWPLIWTATWVIAGLFLIVASSHFGVRLRAIKENEERMRFSGFDTYWPRVFAFTGVGLAAGIAGVIQALASGLASPEMFSIITSTNALLAAITGGVSSVIGPVAGGVIYTWAISEFGALGYSQLFTGIAVILVMLFIPKGILHPLRLLRRKGGRA</sequence>
<dbReference type="RefSeq" id="WP_090848973.1">
    <property type="nucleotide sequence ID" value="NZ_FNXG01000008.1"/>
</dbReference>
<accession>A0A1H6NNF1</accession>
<dbReference type="PANTHER" id="PTHR30482">
    <property type="entry name" value="HIGH-AFFINITY BRANCHED-CHAIN AMINO ACID TRANSPORT SYSTEM PERMEASE"/>
    <property type="match status" value="1"/>
</dbReference>
<feature type="transmembrane region" description="Helical" evidence="6">
    <location>
        <begin position="69"/>
        <end position="88"/>
    </location>
</feature>
<keyword evidence="4 6" id="KW-1133">Transmembrane helix</keyword>
<evidence type="ECO:0000256" key="2">
    <source>
        <dbReference type="ARBA" id="ARBA00022475"/>
    </source>
</evidence>
<dbReference type="CDD" id="cd06581">
    <property type="entry name" value="TM_PBP1_LivM_like"/>
    <property type="match status" value="1"/>
</dbReference>
<protein>
    <submittedName>
        <fullName evidence="7">Branched-chain amino acid transport system permease protein</fullName>
    </submittedName>
</protein>
<proteinExistence type="predicted"/>
<evidence type="ECO:0000313" key="7">
    <source>
        <dbReference type="EMBL" id="SEI12042.1"/>
    </source>
</evidence>
<organism evidence="7 8">
    <name type="scientific">Paracoccus alkenifer</name>
    <dbReference type="NCBI Taxonomy" id="65735"/>
    <lineage>
        <taxon>Bacteria</taxon>
        <taxon>Pseudomonadati</taxon>
        <taxon>Pseudomonadota</taxon>
        <taxon>Alphaproteobacteria</taxon>
        <taxon>Rhodobacterales</taxon>
        <taxon>Paracoccaceae</taxon>
        <taxon>Paracoccus</taxon>
    </lineage>
</organism>
<feature type="transmembrane region" description="Helical" evidence="6">
    <location>
        <begin position="300"/>
        <end position="318"/>
    </location>
</feature>
<evidence type="ECO:0000256" key="1">
    <source>
        <dbReference type="ARBA" id="ARBA00004651"/>
    </source>
</evidence>
<reference evidence="8" key="1">
    <citation type="submission" date="2016-10" db="EMBL/GenBank/DDBJ databases">
        <authorList>
            <person name="Varghese N."/>
            <person name="Submissions S."/>
        </authorList>
    </citation>
    <scope>NUCLEOTIDE SEQUENCE [LARGE SCALE GENOMIC DNA]</scope>
    <source>
        <strain evidence="8">DSM 11593</strain>
    </source>
</reference>
<feature type="transmembrane region" description="Helical" evidence="6">
    <location>
        <begin position="14"/>
        <end position="33"/>
    </location>
</feature>
<dbReference type="AlphaFoldDB" id="A0A1H6NNF1"/>
<dbReference type="InterPro" id="IPR043428">
    <property type="entry name" value="LivM-like"/>
</dbReference>
<evidence type="ECO:0000256" key="3">
    <source>
        <dbReference type="ARBA" id="ARBA00022692"/>
    </source>
</evidence>
<dbReference type="GO" id="GO:0005886">
    <property type="term" value="C:plasma membrane"/>
    <property type="evidence" value="ECO:0007669"/>
    <property type="project" value="UniProtKB-SubCell"/>
</dbReference>
<dbReference type="OrthoDB" id="9804361at2"/>
<feature type="transmembrane region" description="Helical" evidence="6">
    <location>
        <begin position="95"/>
        <end position="117"/>
    </location>
</feature>
<feature type="transmembrane region" description="Helical" evidence="6">
    <location>
        <begin position="45"/>
        <end position="63"/>
    </location>
</feature>
<evidence type="ECO:0000256" key="6">
    <source>
        <dbReference type="SAM" id="Phobius"/>
    </source>
</evidence>
<feature type="transmembrane region" description="Helical" evidence="6">
    <location>
        <begin position="177"/>
        <end position="202"/>
    </location>
</feature>
<name>A0A1H6NNF1_9RHOB</name>
<evidence type="ECO:0000256" key="5">
    <source>
        <dbReference type="ARBA" id="ARBA00023136"/>
    </source>
</evidence>
<evidence type="ECO:0000256" key="4">
    <source>
        <dbReference type="ARBA" id="ARBA00022989"/>
    </source>
</evidence>
<keyword evidence="2" id="KW-1003">Cell membrane</keyword>
<dbReference type="STRING" id="65735.SAMN04488075_3055"/>
<keyword evidence="5 6" id="KW-0472">Membrane</keyword>
<dbReference type="GO" id="GO:0015658">
    <property type="term" value="F:branched-chain amino acid transmembrane transporter activity"/>
    <property type="evidence" value="ECO:0007669"/>
    <property type="project" value="InterPro"/>
</dbReference>
<keyword evidence="3 6" id="KW-0812">Transmembrane</keyword>
<feature type="transmembrane region" description="Helical" evidence="6">
    <location>
        <begin position="263"/>
        <end position="288"/>
    </location>
</feature>